<sequence>MLLLQLPDNILITLLETVPGVTRLAHTCQKLYQLWQIPSVRANWLLRCCSSKSQALDLAVEFRNGVLVYFCDYAIVINILDRHTAQDFGFRPLWLTHVLIDACRTKAPKTPSLPEPEQSRHAFLDTDESLAELLLEIGTGNSAHPQPTKTTTSYTTQTILLNPASIDPDQIPPTGTHVPLHKHASNEFNFPRLLRSLIQAGAGLDMDMSLYLKSLLFGSLSADASTARFAWLINEHHRYTTALHDASVFGVAEEEEEEVGVGGMISAGIACAYLCVHGGDLEGLKVFAEFGVRMDFFDGFLVLVAARDGWVDILEWLKSVEGVDVGCRDGYARVLAERNGHWECVDILKSSTEMQH</sequence>
<dbReference type="EMBL" id="QEAP01000153">
    <property type="protein sequence ID" value="TPX73960.1"/>
    <property type="molecule type" value="Genomic_DNA"/>
</dbReference>
<evidence type="ECO:0000313" key="1">
    <source>
        <dbReference type="EMBL" id="TPX73960.1"/>
    </source>
</evidence>
<proteinExistence type="predicted"/>
<accession>A0A507FEF6</accession>
<dbReference type="AlphaFoldDB" id="A0A507FEF6"/>
<gene>
    <name evidence="1" type="ORF">CcCBS67573_g04772</name>
</gene>
<dbReference type="Proteomes" id="UP000320333">
    <property type="component" value="Unassembled WGS sequence"/>
</dbReference>
<evidence type="ECO:0008006" key="3">
    <source>
        <dbReference type="Google" id="ProtNLM"/>
    </source>
</evidence>
<keyword evidence="2" id="KW-1185">Reference proteome</keyword>
<reference evidence="1 2" key="1">
    <citation type="journal article" date="2019" name="Sci. Rep.">
        <title>Comparative genomics of chytrid fungi reveal insights into the obligate biotrophic and pathogenic lifestyle of Synchytrium endobioticum.</title>
        <authorList>
            <person name="van de Vossenberg B.T.L.H."/>
            <person name="Warris S."/>
            <person name="Nguyen H.D.T."/>
            <person name="van Gent-Pelzer M.P.E."/>
            <person name="Joly D.L."/>
            <person name="van de Geest H.C."/>
            <person name="Bonants P.J.M."/>
            <person name="Smith D.S."/>
            <person name="Levesque C.A."/>
            <person name="van der Lee T.A.J."/>
        </authorList>
    </citation>
    <scope>NUCLEOTIDE SEQUENCE [LARGE SCALE GENOMIC DNA]</scope>
    <source>
        <strain evidence="1 2">CBS 675.73</strain>
    </source>
</reference>
<evidence type="ECO:0000313" key="2">
    <source>
        <dbReference type="Proteomes" id="UP000320333"/>
    </source>
</evidence>
<dbReference type="SUPFAM" id="SSF48403">
    <property type="entry name" value="Ankyrin repeat"/>
    <property type="match status" value="1"/>
</dbReference>
<dbReference type="InterPro" id="IPR036770">
    <property type="entry name" value="Ankyrin_rpt-contain_sf"/>
</dbReference>
<organism evidence="1 2">
    <name type="scientific">Chytriomyces confervae</name>
    <dbReference type="NCBI Taxonomy" id="246404"/>
    <lineage>
        <taxon>Eukaryota</taxon>
        <taxon>Fungi</taxon>
        <taxon>Fungi incertae sedis</taxon>
        <taxon>Chytridiomycota</taxon>
        <taxon>Chytridiomycota incertae sedis</taxon>
        <taxon>Chytridiomycetes</taxon>
        <taxon>Chytridiales</taxon>
        <taxon>Chytriomycetaceae</taxon>
        <taxon>Chytriomyces</taxon>
    </lineage>
</organism>
<protein>
    <recommendedName>
        <fullName evidence="3">F-box domain-containing protein</fullName>
    </recommendedName>
</protein>
<comment type="caution">
    <text evidence="1">The sequence shown here is derived from an EMBL/GenBank/DDBJ whole genome shotgun (WGS) entry which is preliminary data.</text>
</comment>
<name>A0A507FEF6_9FUNG</name>
<dbReference type="OrthoDB" id="2131627at2759"/>